<dbReference type="PANTHER" id="PTHR32502">
    <property type="entry name" value="N-ACETYLGALACTOSAMINE PERMEASE II COMPONENT-RELATED"/>
    <property type="match status" value="1"/>
</dbReference>
<dbReference type="Proteomes" id="UP000095395">
    <property type="component" value="Unassembled WGS sequence"/>
</dbReference>
<dbReference type="PIRSF" id="PIRSF009264">
    <property type="entry name" value="TagBP_ald_AgaZ"/>
    <property type="match status" value="1"/>
</dbReference>
<dbReference type="InterPro" id="IPR050303">
    <property type="entry name" value="GatZ_KbaZ_carbometab"/>
</dbReference>
<dbReference type="Pfam" id="PF08013">
    <property type="entry name" value="GatZ_KbaZ-like"/>
    <property type="match status" value="1"/>
</dbReference>
<proteinExistence type="predicted"/>
<protein>
    <submittedName>
        <fullName evidence="2">D-tagatose-1,6-bisphosphate aldolase subunit kbaZ</fullName>
    </submittedName>
</protein>
<dbReference type="EMBL" id="CYYR01000001">
    <property type="protein sequence ID" value="CUN36234.1"/>
    <property type="molecule type" value="Genomic_DNA"/>
</dbReference>
<sequence>MKHPIQLLMEQRRNGQNCGIESVCSANEYVLEVALRRSKLFNAPVLIEATANQVNQFGGYTGMYPQDFYDMVLKMAFEIGVPEDHVILGGDHLGPLTWQNLPETEAMANSEVLVYQYARAGFTKIHLDTSMKVADDPDGLLSTETIARRGAILYKAAMRGYEELKATKPEAMRPVFVIGSEVPIPGGAQEAEDSLSVTKPEAFRDTVDTYRRIFKEEGIEDGMNDVVAVVTQPGVEFGDDQVFMYDRKAASDLCEALKDFPELCFEGHSTDYQSKECLKQMVEDGIAILKVGPALTYGLREGLFSLSMMEKELVPEEKQAHFIETLEAAMLDNPNNWIKHYHGSTKQIALCRKYSFSDRARYYIGLPSVNASITKLFRNLTEYPIPMNMLHQYMPLTYLKVRDGIIPLEPKELALDSIVAFMEDYEYAIGR</sequence>
<dbReference type="RefSeq" id="WP_055300784.1">
    <property type="nucleotide sequence ID" value="NZ_CYYR01000001.1"/>
</dbReference>
<accession>A0A173W9X8</accession>
<dbReference type="GO" id="GO:0009401">
    <property type="term" value="P:phosphoenolpyruvate-dependent sugar phosphotransferase system"/>
    <property type="evidence" value="ECO:0007669"/>
    <property type="project" value="TreeGrafter"/>
</dbReference>
<dbReference type="InterPro" id="IPR013785">
    <property type="entry name" value="Aldolase_TIM"/>
</dbReference>
<evidence type="ECO:0000313" key="2">
    <source>
        <dbReference type="EMBL" id="CUN36234.1"/>
    </source>
</evidence>
<dbReference type="GO" id="GO:0005975">
    <property type="term" value="P:carbohydrate metabolic process"/>
    <property type="evidence" value="ECO:0007669"/>
    <property type="project" value="InterPro"/>
</dbReference>
<dbReference type="PANTHER" id="PTHR32502:SF2">
    <property type="entry name" value="D-TAGATOSE-1,6-BISPHOSPHATE ALDOLASE SUBUNIT KBAZ"/>
    <property type="match status" value="1"/>
</dbReference>
<gene>
    <name evidence="2" type="primary">kbaZ</name>
    <name evidence="2" type="ORF">ERS852392_00100</name>
</gene>
<evidence type="ECO:0000313" key="3">
    <source>
        <dbReference type="Proteomes" id="UP000095395"/>
    </source>
</evidence>
<dbReference type="InterPro" id="IPR012062">
    <property type="entry name" value="GatZ/KbaZ-like"/>
</dbReference>
<reference evidence="2 3" key="1">
    <citation type="submission" date="2015-09" db="EMBL/GenBank/DDBJ databases">
        <authorList>
            <consortium name="Pathogen Informatics"/>
        </authorList>
    </citation>
    <scope>NUCLEOTIDE SEQUENCE [LARGE SCALE GENOMIC DNA]</scope>
    <source>
        <strain evidence="2 3">2789STDY5608835</strain>
    </source>
</reference>
<evidence type="ECO:0000256" key="1">
    <source>
        <dbReference type="ARBA" id="ARBA00005007"/>
    </source>
</evidence>
<dbReference type="GO" id="GO:0005886">
    <property type="term" value="C:plasma membrane"/>
    <property type="evidence" value="ECO:0007669"/>
    <property type="project" value="TreeGrafter"/>
</dbReference>
<dbReference type="SUPFAM" id="SSF51569">
    <property type="entry name" value="Aldolase"/>
    <property type="match status" value="1"/>
</dbReference>
<dbReference type="Gene3D" id="3.20.20.70">
    <property type="entry name" value="Aldolase class I"/>
    <property type="match status" value="1"/>
</dbReference>
<name>A0A173W9X8_9FIRM</name>
<organism evidence="2 3">
    <name type="scientific">Roseburia inulinivorans</name>
    <dbReference type="NCBI Taxonomy" id="360807"/>
    <lineage>
        <taxon>Bacteria</taxon>
        <taxon>Bacillati</taxon>
        <taxon>Bacillota</taxon>
        <taxon>Clostridia</taxon>
        <taxon>Lachnospirales</taxon>
        <taxon>Lachnospiraceae</taxon>
        <taxon>Roseburia</taxon>
    </lineage>
</organism>
<comment type="pathway">
    <text evidence="1">Carbohydrate metabolism.</text>
</comment>
<dbReference type="Gene3D" id="1.10.400.20">
    <property type="entry name" value="putative tagatose 6-phosphate kinase domain like"/>
    <property type="match status" value="1"/>
</dbReference>
<dbReference type="AlphaFoldDB" id="A0A173W9X8"/>